<reference evidence="2 3" key="1">
    <citation type="submission" date="2018-08" db="EMBL/GenBank/DDBJ databases">
        <title>A genome reference for cultivated species of the human gut microbiota.</title>
        <authorList>
            <person name="Zou Y."/>
            <person name="Xue W."/>
            <person name="Luo G."/>
        </authorList>
    </citation>
    <scope>NUCLEOTIDE SEQUENCE [LARGE SCALE GENOMIC DNA]</scope>
    <source>
        <strain evidence="2 3">AF19-21</strain>
    </source>
</reference>
<feature type="coiled-coil region" evidence="1">
    <location>
        <begin position="43"/>
        <end position="92"/>
    </location>
</feature>
<evidence type="ECO:0000256" key="1">
    <source>
        <dbReference type="SAM" id="Coils"/>
    </source>
</evidence>
<evidence type="ECO:0000313" key="2">
    <source>
        <dbReference type="EMBL" id="RGC31303.1"/>
    </source>
</evidence>
<dbReference type="Proteomes" id="UP000261111">
    <property type="component" value="Unassembled WGS sequence"/>
</dbReference>
<name>A0A3E2WV09_9FIRM</name>
<organism evidence="2 3">
    <name type="scientific">Hungatella hathewayi</name>
    <dbReference type="NCBI Taxonomy" id="154046"/>
    <lineage>
        <taxon>Bacteria</taxon>
        <taxon>Bacillati</taxon>
        <taxon>Bacillota</taxon>
        <taxon>Clostridia</taxon>
        <taxon>Lachnospirales</taxon>
        <taxon>Lachnospiraceae</taxon>
        <taxon>Hungatella</taxon>
    </lineage>
</organism>
<comment type="caution">
    <text evidence="2">The sequence shown here is derived from an EMBL/GenBank/DDBJ whole genome shotgun (WGS) entry which is preliminary data.</text>
</comment>
<dbReference type="GeneID" id="93332293"/>
<gene>
    <name evidence="2" type="ORF">DWX41_13100</name>
</gene>
<dbReference type="RefSeq" id="WP_025654413.1">
    <property type="nucleotide sequence ID" value="NZ_QVIA01000013.1"/>
</dbReference>
<dbReference type="AlphaFoldDB" id="A0A3E2WV09"/>
<sequence>MVEETIQVIRETEAKAGAIVKEADAKCRKILDDASKEADMLKARQVEEIRRQAESMMEAAKEQGAQSLKEAAVAVEKEISALKELASEKEEQAVSLVISQLVS</sequence>
<dbReference type="EMBL" id="QVIA01000013">
    <property type="protein sequence ID" value="RGC31303.1"/>
    <property type="molecule type" value="Genomic_DNA"/>
</dbReference>
<proteinExistence type="predicted"/>
<evidence type="ECO:0000313" key="3">
    <source>
        <dbReference type="Proteomes" id="UP000261111"/>
    </source>
</evidence>
<protein>
    <submittedName>
        <fullName evidence="2">ATPase</fullName>
    </submittedName>
</protein>
<accession>A0A3E2WV09</accession>
<keyword evidence="1" id="KW-0175">Coiled coil</keyword>
<dbReference type="Gene3D" id="1.20.5.2950">
    <property type="match status" value="1"/>
</dbReference>